<evidence type="ECO:0000313" key="4">
    <source>
        <dbReference type="EMBL" id="RDD60875.1"/>
    </source>
</evidence>
<dbReference type="Gene3D" id="3.20.20.70">
    <property type="entry name" value="Aldolase class I"/>
    <property type="match status" value="1"/>
</dbReference>
<keyword evidence="1" id="KW-0285">Flavoprotein</keyword>
<sequence length="408" mass="43560">MSEAEAFASPLELPCGAVIKNRIVKPAMSDGLGDGAGGATQAQERLYRRWAHGGAGLVLIGEVQVDHRYPERPGNLALDRIQSPAAMTALRRMTAAGTENGTHFWAQLGHAGALTYGGVNDRPAAPSAVEVRGNHAREMSEDGIAETVAGFARAAATAREGGFTGVEIHAAHGFLLSQFLSPRFNRRTDGWGGSLVNRARMLMEVIRAVRAAVGQAFPVGVKLNSADFSKGGFSMEESRQVTGWLNEEAIDLLEISGGTYESDESGASELKSESTRAREAFFLDYADSIRDVFHKPVLVTGGLRTRAGLVQALQSGSADLVGMARPLAVEPDLPSRLIARQAEGALRVEGGFPAQMPPGAGTAWYGVQLMRLGDGLEPDLTLDPTRALQIYDDLDRRKAADYRLCEAC</sequence>
<feature type="domain" description="NADH:flavin oxidoreductase/NADH oxidase N-terminal" evidence="3">
    <location>
        <begin position="18"/>
        <end position="337"/>
    </location>
</feature>
<dbReference type="Pfam" id="PF00724">
    <property type="entry name" value="Oxidored_FMN"/>
    <property type="match status" value="1"/>
</dbReference>
<dbReference type="AlphaFoldDB" id="A0A369T927"/>
<dbReference type="GO" id="GO:0016491">
    <property type="term" value="F:oxidoreductase activity"/>
    <property type="evidence" value="ECO:0007669"/>
    <property type="project" value="UniProtKB-KW"/>
</dbReference>
<accession>A0A369T927</accession>
<dbReference type="PANTHER" id="PTHR43656:SF2">
    <property type="entry name" value="BINDING OXIDOREDUCTASE, PUTATIVE (AFU_ORTHOLOGUE AFUA_2G08260)-RELATED"/>
    <property type="match status" value="1"/>
</dbReference>
<evidence type="ECO:0000313" key="5">
    <source>
        <dbReference type="Proteomes" id="UP000253941"/>
    </source>
</evidence>
<dbReference type="InterPro" id="IPR051799">
    <property type="entry name" value="NADH_flavin_oxidoreductase"/>
</dbReference>
<dbReference type="SUPFAM" id="SSF51395">
    <property type="entry name" value="FMN-linked oxidoreductases"/>
    <property type="match status" value="1"/>
</dbReference>
<dbReference type="CDD" id="cd04733">
    <property type="entry name" value="OYE_like_2_FMN"/>
    <property type="match status" value="1"/>
</dbReference>
<proteinExistence type="predicted"/>
<comment type="caution">
    <text evidence="4">The sequence shown here is derived from an EMBL/GenBank/DDBJ whole genome shotgun (WGS) entry which is preliminary data.</text>
</comment>
<dbReference type="Proteomes" id="UP000253941">
    <property type="component" value="Unassembled WGS sequence"/>
</dbReference>
<dbReference type="GO" id="GO:0010181">
    <property type="term" value="F:FMN binding"/>
    <property type="evidence" value="ECO:0007669"/>
    <property type="project" value="InterPro"/>
</dbReference>
<dbReference type="EMBL" id="QPMH01000018">
    <property type="protein sequence ID" value="RDD60875.1"/>
    <property type="molecule type" value="Genomic_DNA"/>
</dbReference>
<protein>
    <submittedName>
        <fullName evidence="4">NADH:flavin oxidoreductase</fullName>
    </submittedName>
</protein>
<dbReference type="RefSeq" id="WP_114583141.1">
    <property type="nucleotide sequence ID" value="NZ_QPMH01000018.1"/>
</dbReference>
<dbReference type="PANTHER" id="PTHR43656">
    <property type="entry name" value="BINDING OXIDOREDUCTASE, PUTATIVE (AFU_ORTHOLOGUE AFUA_2G08260)-RELATED"/>
    <property type="match status" value="1"/>
</dbReference>
<keyword evidence="5" id="KW-1185">Reference proteome</keyword>
<evidence type="ECO:0000256" key="1">
    <source>
        <dbReference type="ARBA" id="ARBA00022630"/>
    </source>
</evidence>
<dbReference type="InterPro" id="IPR013785">
    <property type="entry name" value="Aldolase_TIM"/>
</dbReference>
<gene>
    <name evidence="4" type="ORF">DRB17_15545</name>
</gene>
<organism evidence="4 5">
    <name type="scientific">Ferruginivarius sediminum</name>
    <dbReference type="NCBI Taxonomy" id="2661937"/>
    <lineage>
        <taxon>Bacteria</taxon>
        <taxon>Pseudomonadati</taxon>
        <taxon>Pseudomonadota</taxon>
        <taxon>Alphaproteobacteria</taxon>
        <taxon>Rhodospirillales</taxon>
        <taxon>Rhodospirillaceae</taxon>
        <taxon>Ferruginivarius</taxon>
    </lineage>
</organism>
<evidence type="ECO:0000259" key="3">
    <source>
        <dbReference type="Pfam" id="PF00724"/>
    </source>
</evidence>
<name>A0A369T927_9PROT</name>
<evidence type="ECO:0000256" key="2">
    <source>
        <dbReference type="ARBA" id="ARBA00023002"/>
    </source>
</evidence>
<dbReference type="InterPro" id="IPR001155">
    <property type="entry name" value="OxRdtase_FMN_N"/>
</dbReference>
<reference evidence="4 5" key="1">
    <citation type="submission" date="2018-07" db="EMBL/GenBank/DDBJ databases">
        <title>Venubactetium sediminum gen. nov., sp. nov., isolated from a marine solar saltern.</title>
        <authorList>
            <person name="Wang S."/>
        </authorList>
    </citation>
    <scope>NUCLEOTIDE SEQUENCE [LARGE SCALE GENOMIC DNA]</scope>
    <source>
        <strain evidence="4 5">WD2A32</strain>
    </source>
</reference>
<keyword evidence="2" id="KW-0560">Oxidoreductase</keyword>